<dbReference type="AlphaFoldDB" id="A0A426U632"/>
<evidence type="ECO:0000313" key="2">
    <source>
        <dbReference type="Proteomes" id="UP000280307"/>
    </source>
</evidence>
<dbReference type="Proteomes" id="UP000280307">
    <property type="component" value="Unassembled WGS sequence"/>
</dbReference>
<gene>
    <name evidence="1" type="ORF">EI684_04920</name>
</gene>
<evidence type="ECO:0000313" key="1">
    <source>
        <dbReference type="EMBL" id="RRR75362.1"/>
    </source>
</evidence>
<proteinExistence type="predicted"/>
<sequence length="729" mass="83542">MTSDALGKPNVQKREVMIIDYLREKPQGAVVSEIHANVSEILGDTISRQAYDKLLQRLVVAGKLEVIEGEPGARRYMVPPQIYATSRLTLDEVYELLPFVNSSESMARAIEAQQYFYENRKTVLRATAEALIEEDAVKLFMLWIQTLVEELRVSLGNYWWREEDGPHQGKRVLIDNAFERQIENQCDTLRAILYQQLSIPPEVLNIPEWDGPRGLRHNADIPIEYDAQELERLLQVRIFGVGPKQTMLGLVTVDRKKRSMAKQDMVISGSDGSFHAGTVGIRTAQGYIEDESFVVTFNNGVAFVRSSERMEKQYGEKKFVHSAPLTRQTVDDPAYKGMVLAPFMFPMLTDSEYEHMVRTASDVVQMRVDENTFRGMAREVVTGMLIPEPQVHIRDGTITPQSRGFNHYYRIDPYGEITREGIKLLSEILKRIQSQRRPQVYAGAVKSTQIRLFSRLINWYIGRGSKITRGAAIAPNWDDRHAGFIADTDVMSLLLSNLEPPMERNGFWLSCAVLRQFSSLTEFYTYKAGMHPKWLPVLQRLRNDALRRHDDYGGALPYHAMISEDALEDDPYLHLLESADFVSFYIGHTSGDPAPKLPRYEFLCSLRELQTDPESSREIVERNVQQLVTALVTCEFTQDREHNFLNRTSLTKLIPSVVYRAHEYAKHLGKKLEGEYKSIVVARLIARRKLQSGGERGVDIRPISIRRYIERFVDARRALPPPERGDEER</sequence>
<accession>A0A426U632</accession>
<dbReference type="EMBL" id="RSAS01000195">
    <property type="protein sequence ID" value="RRR75362.1"/>
    <property type="molecule type" value="Genomic_DNA"/>
</dbReference>
<reference evidence="1 2" key="1">
    <citation type="submission" date="2018-12" db="EMBL/GenBank/DDBJ databases">
        <title>Genome Sequence of Candidatus Viridilinea halotolerans isolated from saline sulfide-rich spring.</title>
        <authorList>
            <person name="Grouzdev D.S."/>
            <person name="Burganskaya E.I."/>
            <person name="Krutkina M.S."/>
            <person name="Sukhacheva M.V."/>
            <person name="Gorlenko V.M."/>
        </authorList>
    </citation>
    <scope>NUCLEOTIDE SEQUENCE [LARGE SCALE GENOMIC DNA]</scope>
    <source>
        <strain evidence="1">Chok-6</strain>
    </source>
</reference>
<protein>
    <submittedName>
        <fullName evidence="1">Uncharacterized protein</fullName>
    </submittedName>
</protein>
<organism evidence="1 2">
    <name type="scientific">Candidatus Viridilinea halotolerans</name>
    <dbReference type="NCBI Taxonomy" id="2491704"/>
    <lineage>
        <taxon>Bacteria</taxon>
        <taxon>Bacillati</taxon>
        <taxon>Chloroflexota</taxon>
        <taxon>Chloroflexia</taxon>
        <taxon>Chloroflexales</taxon>
        <taxon>Chloroflexineae</taxon>
        <taxon>Oscillochloridaceae</taxon>
        <taxon>Candidatus Viridilinea</taxon>
    </lineage>
</organism>
<comment type="caution">
    <text evidence="1">The sequence shown here is derived from an EMBL/GenBank/DDBJ whole genome shotgun (WGS) entry which is preliminary data.</text>
</comment>
<name>A0A426U632_9CHLR</name>